<evidence type="ECO:0000256" key="3">
    <source>
        <dbReference type="ARBA" id="ARBA00008919"/>
    </source>
</evidence>
<dbReference type="Proteomes" id="UP001487740">
    <property type="component" value="Unassembled WGS sequence"/>
</dbReference>
<evidence type="ECO:0000256" key="5">
    <source>
        <dbReference type="ARBA" id="ARBA00022679"/>
    </source>
</evidence>
<dbReference type="InterPro" id="IPR031481">
    <property type="entry name" value="Glyco_tran_10_N"/>
</dbReference>
<evidence type="ECO:0000256" key="9">
    <source>
        <dbReference type="ARBA" id="ARBA00023034"/>
    </source>
</evidence>
<evidence type="ECO:0000259" key="14">
    <source>
        <dbReference type="Pfam" id="PF00852"/>
    </source>
</evidence>
<dbReference type="EMBL" id="JARAKH010000041">
    <property type="protein sequence ID" value="KAK8381211.1"/>
    <property type="molecule type" value="Genomic_DNA"/>
</dbReference>
<evidence type="ECO:0000256" key="13">
    <source>
        <dbReference type="SAM" id="MobiDB-lite"/>
    </source>
</evidence>
<feature type="compositionally biased region" description="Low complexity" evidence="13">
    <location>
        <begin position="7"/>
        <end position="20"/>
    </location>
</feature>
<feature type="region of interest" description="Disordered" evidence="13">
    <location>
        <begin position="1"/>
        <end position="20"/>
    </location>
</feature>
<evidence type="ECO:0000256" key="12">
    <source>
        <dbReference type="RuleBase" id="RU003832"/>
    </source>
</evidence>
<comment type="subcellular location">
    <subcellularLocation>
        <location evidence="1 12">Golgi apparatus</location>
        <location evidence="1 12">Golgi stack membrane</location>
        <topology evidence="1 12">Single-pass type II membrane protein</topology>
    </subcellularLocation>
</comment>
<keyword evidence="6 12" id="KW-0812">Transmembrane</keyword>
<comment type="pathway">
    <text evidence="2">Protein modification; protein glycosylation.</text>
</comment>
<keyword evidence="10" id="KW-0472">Membrane</keyword>
<keyword evidence="4 12" id="KW-0328">Glycosyltransferase</keyword>
<dbReference type="FunFam" id="3.40.50.11660:FF:000002">
    <property type="entry name" value="Alpha-(1,3)-fucosyltransferase"/>
    <property type="match status" value="1"/>
</dbReference>
<evidence type="ECO:0000259" key="15">
    <source>
        <dbReference type="Pfam" id="PF17039"/>
    </source>
</evidence>
<feature type="domain" description="Fucosyltransferase N-terminal" evidence="15">
    <location>
        <begin position="41"/>
        <end position="154"/>
    </location>
</feature>
<dbReference type="GO" id="GO:0008417">
    <property type="term" value="F:fucosyltransferase activity"/>
    <property type="evidence" value="ECO:0007669"/>
    <property type="project" value="InterPro"/>
</dbReference>
<name>A0AAW0T1C7_SCYPA</name>
<organism evidence="16 17">
    <name type="scientific">Scylla paramamosain</name>
    <name type="common">Mud crab</name>
    <dbReference type="NCBI Taxonomy" id="85552"/>
    <lineage>
        <taxon>Eukaryota</taxon>
        <taxon>Metazoa</taxon>
        <taxon>Ecdysozoa</taxon>
        <taxon>Arthropoda</taxon>
        <taxon>Crustacea</taxon>
        <taxon>Multicrustacea</taxon>
        <taxon>Malacostraca</taxon>
        <taxon>Eumalacostraca</taxon>
        <taxon>Eucarida</taxon>
        <taxon>Decapoda</taxon>
        <taxon>Pleocyemata</taxon>
        <taxon>Brachyura</taxon>
        <taxon>Eubrachyura</taxon>
        <taxon>Portunoidea</taxon>
        <taxon>Portunidae</taxon>
        <taxon>Portuninae</taxon>
        <taxon>Scylla</taxon>
    </lineage>
</organism>
<dbReference type="Gene3D" id="3.40.50.11660">
    <property type="entry name" value="Glycosyl transferase family 10, C-terminal domain"/>
    <property type="match status" value="1"/>
</dbReference>
<proteinExistence type="inferred from homology"/>
<reference evidence="16 17" key="1">
    <citation type="submission" date="2023-03" db="EMBL/GenBank/DDBJ databases">
        <title>High-quality genome of Scylla paramamosain provides insights in environmental adaptation.</title>
        <authorList>
            <person name="Zhang L."/>
        </authorList>
    </citation>
    <scope>NUCLEOTIDE SEQUENCE [LARGE SCALE GENOMIC DNA]</scope>
    <source>
        <strain evidence="16">LZ_2023a</strain>
        <tissue evidence="16">Muscle</tissue>
    </source>
</reference>
<comment type="similarity">
    <text evidence="3 12">Belongs to the glycosyltransferase 10 family.</text>
</comment>
<dbReference type="InterPro" id="IPR001503">
    <property type="entry name" value="Glyco_trans_10"/>
</dbReference>
<evidence type="ECO:0000256" key="6">
    <source>
        <dbReference type="ARBA" id="ARBA00022692"/>
    </source>
</evidence>
<evidence type="ECO:0000256" key="1">
    <source>
        <dbReference type="ARBA" id="ARBA00004447"/>
    </source>
</evidence>
<dbReference type="PANTHER" id="PTHR48438">
    <property type="entry name" value="ALPHA-(1,3)-FUCOSYLTRANSFERASE C-RELATED"/>
    <property type="match status" value="1"/>
</dbReference>
<dbReference type="Pfam" id="PF17039">
    <property type="entry name" value="Glyco_tran_10_N"/>
    <property type="match status" value="1"/>
</dbReference>
<keyword evidence="7" id="KW-0735">Signal-anchor</keyword>
<evidence type="ECO:0000256" key="10">
    <source>
        <dbReference type="ARBA" id="ARBA00023136"/>
    </source>
</evidence>
<accession>A0AAW0T1C7</accession>
<dbReference type="Pfam" id="PF00852">
    <property type="entry name" value="Glyco_transf_10"/>
    <property type="match status" value="1"/>
</dbReference>
<keyword evidence="5 12" id="KW-0808">Transferase</keyword>
<feature type="domain" description="Fucosyltransferase C-terminal" evidence="14">
    <location>
        <begin position="197"/>
        <end position="374"/>
    </location>
</feature>
<dbReference type="SUPFAM" id="SSF53756">
    <property type="entry name" value="UDP-Glycosyltransferase/glycogen phosphorylase"/>
    <property type="match status" value="1"/>
</dbReference>
<protein>
    <recommendedName>
        <fullName evidence="12">Fucosyltransferase</fullName>
        <ecNumber evidence="12">2.4.1.-</ecNumber>
    </recommendedName>
</protein>
<evidence type="ECO:0000256" key="7">
    <source>
        <dbReference type="ARBA" id="ARBA00022968"/>
    </source>
</evidence>
<keyword evidence="11" id="KW-0325">Glycoprotein</keyword>
<dbReference type="InterPro" id="IPR038577">
    <property type="entry name" value="GT10-like_C_sf"/>
</dbReference>
<evidence type="ECO:0000256" key="8">
    <source>
        <dbReference type="ARBA" id="ARBA00022989"/>
    </source>
</evidence>
<gene>
    <name evidence="16" type="ORF">O3P69_008225</name>
</gene>
<keyword evidence="8" id="KW-1133">Transmembrane helix</keyword>
<dbReference type="InterPro" id="IPR055270">
    <property type="entry name" value="Glyco_tran_10_C"/>
</dbReference>
<evidence type="ECO:0000256" key="2">
    <source>
        <dbReference type="ARBA" id="ARBA00004922"/>
    </source>
</evidence>
<evidence type="ECO:0000256" key="4">
    <source>
        <dbReference type="ARBA" id="ARBA00022676"/>
    </source>
</evidence>
<evidence type="ECO:0000313" key="16">
    <source>
        <dbReference type="EMBL" id="KAK8381211.1"/>
    </source>
</evidence>
<dbReference type="GO" id="GO:0032580">
    <property type="term" value="C:Golgi cisterna membrane"/>
    <property type="evidence" value="ECO:0007669"/>
    <property type="project" value="UniProtKB-SubCell"/>
</dbReference>
<evidence type="ECO:0000313" key="17">
    <source>
        <dbReference type="Proteomes" id="UP001487740"/>
    </source>
</evidence>
<keyword evidence="9 12" id="KW-0333">Golgi apparatus</keyword>
<sequence>MNIKVDTTGNTAANSSTTTSETRKTIVFNTKFFSGSWEDFLAERTLLPPTCPVTNCDVLFNTSHPEDADAIIFHGQDINYESLPKLRRRGQVYIWLNMEAPRTDNNNVPHRLTQQFKIVRKMVEQEDRRLFGFPGFFNWTFTYHRDSDLLLLYGGLWPLQGLLNTSGTTYKNYVAALYRGDLLQDDKQQEWSTFLTRPKLVVWMASHCSTSSGREFYVRNLQKHLEVDVFGACGDLKCGKSHHDVECYSHLLQPNYKFYLAFENNLCEDYITEKVWLPMHYGLVPVVYGGARYADFLPPHSYVDATHLTPLELSRLLSRVGGSPELYERYHLWRKYWRVLLKPPMCELCYKLHLRTHEEAAVARQRQYRDLRAWWWRVNNCTTQYPPDRYPRDPEP</sequence>
<dbReference type="EC" id="2.4.1.-" evidence="12"/>
<keyword evidence="17" id="KW-1185">Reference proteome</keyword>
<dbReference type="PANTHER" id="PTHR48438:SF1">
    <property type="entry name" value="ALPHA-(1,3)-FUCOSYLTRANSFERASE C-RELATED"/>
    <property type="match status" value="1"/>
</dbReference>
<comment type="caution">
    <text evidence="16">The sequence shown here is derived from an EMBL/GenBank/DDBJ whole genome shotgun (WGS) entry which is preliminary data.</text>
</comment>
<evidence type="ECO:0000256" key="11">
    <source>
        <dbReference type="ARBA" id="ARBA00023180"/>
    </source>
</evidence>
<dbReference type="AlphaFoldDB" id="A0AAW0T1C7"/>